<dbReference type="PANTHER" id="PTHR31162:SF0">
    <property type="entry name" value="MALIC ACID TRANSPORT PROTEIN"/>
    <property type="match status" value="1"/>
</dbReference>
<dbReference type="Pfam" id="PF03595">
    <property type="entry name" value="SLAC1"/>
    <property type="match status" value="1"/>
</dbReference>
<reference evidence="6" key="1">
    <citation type="submission" date="2023-08" db="EMBL/GenBank/DDBJ databases">
        <title>Black Yeasts Isolated from many extreme environments.</title>
        <authorList>
            <person name="Coleine C."/>
            <person name="Stajich J.E."/>
            <person name="Selbmann L."/>
        </authorList>
    </citation>
    <scope>NUCLEOTIDE SEQUENCE</scope>
    <source>
        <strain evidence="6">CCFEE 5810</strain>
    </source>
</reference>
<dbReference type="Proteomes" id="UP001310594">
    <property type="component" value="Unassembled WGS sequence"/>
</dbReference>
<gene>
    <name evidence="6" type="ORF">LTR97_006192</name>
</gene>
<evidence type="ECO:0000256" key="2">
    <source>
        <dbReference type="ARBA" id="ARBA00022692"/>
    </source>
</evidence>
<comment type="caution">
    <text evidence="6">The sequence shown here is derived from an EMBL/GenBank/DDBJ whole genome shotgun (WGS) entry which is preliminary data.</text>
</comment>
<dbReference type="Gene3D" id="1.50.10.150">
    <property type="entry name" value="Voltage-dependent anion channel"/>
    <property type="match status" value="1"/>
</dbReference>
<evidence type="ECO:0000256" key="3">
    <source>
        <dbReference type="ARBA" id="ARBA00022989"/>
    </source>
</evidence>
<dbReference type="GO" id="GO:0016020">
    <property type="term" value="C:membrane"/>
    <property type="evidence" value="ECO:0007669"/>
    <property type="project" value="UniProtKB-SubCell"/>
</dbReference>
<accession>A0AAN7ZU44</accession>
<feature type="transmembrane region" description="Helical" evidence="5">
    <location>
        <begin position="69"/>
        <end position="94"/>
    </location>
</feature>
<protein>
    <recommendedName>
        <fullName evidence="8">Malic acid transport protein</fullName>
    </recommendedName>
</protein>
<evidence type="ECO:0008006" key="8">
    <source>
        <dbReference type="Google" id="ProtNLM"/>
    </source>
</evidence>
<dbReference type="InterPro" id="IPR030185">
    <property type="entry name" value="Mae1"/>
</dbReference>
<evidence type="ECO:0000256" key="1">
    <source>
        <dbReference type="ARBA" id="ARBA00004141"/>
    </source>
</evidence>
<feature type="transmembrane region" description="Helical" evidence="5">
    <location>
        <begin position="132"/>
        <end position="152"/>
    </location>
</feature>
<keyword evidence="4 5" id="KW-0472">Membrane</keyword>
<feature type="transmembrane region" description="Helical" evidence="5">
    <location>
        <begin position="310"/>
        <end position="330"/>
    </location>
</feature>
<feature type="transmembrane region" description="Helical" evidence="5">
    <location>
        <begin position="27"/>
        <end position="48"/>
    </location>
</feature>
<sequence>MATGGIATLLNAQPNQFTGLKTIGKVVFIYDLVLFVAFTALISARFIMFRGTFTSAITHPTESLFIPTFFLSIVNIFDCIQAYAVPVCGPWLIVVQRVVFWIYLACCFLLATAQYTYLFTAPANRLTVQSMTPAWLLPIFPAMLTGTFASQIVKTQPVQHQATIIVAGIAMQGLGWMVSFLMYSTYIMRLMQYGLPEPKLRPGMFIAVGPPSFTGLALIGISTSVPENHGVFAANPGMAEMMKQLAVLIAIFIWTLAFWFFCIALIATLQTAKQMTYKCVWYAMVFPNVGFTIALIRIGEQLFSAGIKWVASAMTIILVAVWLFVMAAHARAVIKKQVMMPGLDEDNDQYEDDDQ</sequence>
<feature type="transmembrane region" description="Helical" evidence="5">
    <location>
        <begin position="164"/>
        <end position="183"/>
    </location>
</feature>
<dbReference type="InterPro" id="IPR004695">
    <property type="entry name" value="SLAC1/Mae1/Ssu1/TehA"/>
</dbReference>
<evidence type="ECO:0000313" key="6">
    <source>
        <dbReference type="EMBL" id="KAK5700057.1"/>
    </source>
</evidence>
<evidence type="ECO:0000313" key="7">
    <source>
        <dbReference type="Proteomes" id="UP001310594"/>
    </source>
</evidence>
<comment type="subcellular location">
    <subcellularLocation>
        <location evidence="1">Membrane</location>
        <topology evidence="1">Multi-pass membrane protein</topology>
    </subcellularLocation>
</comment>
<dbReference type="InterPro" id="IPR038665">
    <property type="entry name" value="Voltage-dep_anion_channel_sf"/>
</dbReference>
<dbReference type="CDD" id="cd09317">
    <property type="entry name" value="TDT_Mae1_like"/>
    <property type="match status" value="1"/>
</dbReference>
<organism evidence="6 7">
    <name type="scientific">Elasticomyces elasticus</name>
    <dbReference type="NCBI Taxonomy" id="574655"/>
    <lineage>
        <taxon>Eukaryota</taxon>
        <taxon>Fungi</taxon>
        <taxon>Dikarya</taxon>
        <taxon>Ascomycota</taxon>
        <taxon>Pezizomycotina</taxon>
        <taxon>Dothideomycetes</taxon>
        <taxon>Dothideomycetidae</taxon>
        <taxon>Mycosphaerellales</taxon>
        <taxon>Teratosphaeriaceae</taxon>
        <taxon>Elasticomyces</taxon>
    </lineage>
</organism>
<feature type="transmembrane region" description="Helical" evidence="5">
    <location>
        <begin position="245"/>
        <end position="267"/>
    </location>
</feature>
<dbReference type="PANTHER" id="PTHR31162">
    <property type="entry name" value="MALIC ACID TRANSPORT PROTEIN-RELATED"/>
    <property type="match status" value="1"/>
</dbReference>
<keyword evidence="3 5" id="KW-1133">Transmembrane helix</keyword>
<feature type="transmembrane region" description="Helical" evidence="5">
    <location>
        <begin position="279"/>
        <end position="298"/>
    </location>
</feature>
<proteinExistence type="predicted"/>
<name>A0AAN7ZU44_9PEZI</name>
<evidence type="ECO:0000256" key="5">
    <source>
        <dbReference type="SAM" id="Phobius"/>
    </source>
</evidence>
<feature type="transmembrane region" description="Helical" evidence="5">
    <location>
        <begin position="100"/>
        <end position="120"/>
    </location>
</feature>
<feature type="transmembrane region" description="Helical" evidence="5">
    <location>
        <begin position="204"/>
        <end position="225"/>
    </location>
</feature>
<keyword evidence="2 5" id="KW-0812">Transmembrane</keyword>
<dbReference type="AlphaFoldDB" id="A0AAN7ZU44"/>
<evidence type="ECO:0000256" key="4">
    <source>
        <dbReference type="ARBA" id="ARBA00023136"/>
    </source>
</evidence>
<dbReference type="GO" id="GO:0015140">
    <property type="term" value="F:malate transmembrane transporter activity"/>
    <property type="evidence" value="ECO:0007669"/>
    <property type="project" value="InterPro"/>
</dbReference>
<dbReference type="EMBL" id="JAVRQU010000008">
    <property type="protein sequence ID" value="KAK5700057.1"/>
    <property type="molecule type" value="Genomic_DNA"/>
</dbReference>